<evidence type="ECO:0000313" key="5">
    <source>
        <dbReference type="Proteomes" id="UP000240009"/>
    </source>
</evidence>
<dbReference type="InterPro" id="IPR011992">
    <property type="entry name" value="EF-hand-dom_pair"/>
</dbReference>
<dbReference type="InterPro" id="IPR002048">
    <property type="entry name" value="EF_hand_dom"/>
</dbReference>
<dbReference type="PROSITE" id="PS00018">
    <property type="entry name" value="EF_HAND_1"/>
    <property type="match status" value="3"/>
</dbReference>
<dbReference type="PROSITE" id="PS50222">
    <property type="entry name" value="EF_HAND_2"/>
    <property type="match status" value="1"/>
</dbReference>
<name>A0A2S8F0X5_9BACT</name>
<feature type="compositionally biased region" description="Basic and acidic residues" evidence="1">
    <location>
        <begin position="80"/>
        <end position="89"/>
    </location>
</feature>
<evidence type="ECO:0000259" key="3">
    <source>
        <dbReference type="PROSITE" id="PS50222"/>
    </source>
</evidence>
<gene>
    <name evidence="4" type="ORF">C5Y96_24900</name>
</gene>
<feature type="region of interest" description="Disordered" evidence="1">
    <location>
        <begin position="71"/>
        <end position="166"/>
    </location>
</feature>
<dbReference type="SUPFAM" id="SSF47473">
    <property type="entry name" value="EF-hand"/>
    <property type="match status" value="1"/>
</dbReference>
<dbReference type="Pfam" id="PF13202">
    <property type="entry name" value="EF-hand_5"/>
    <property type="match status" value="1"/>
</dbReference>
<dbReference type="RefSeq" id="WP_105359069.1">
    <property type="nucleotide sequence ID" value="NZ_PUIA01000081.1"/>
</dbReference>
<dbReference type="EMBL" id="PUIA01000081">
    <property type="protein sequence ID" value="PQO25574.1"/>
    <property type="molecule type" value="Genomic_DNA"/>
</dbReference>
<dbReference type="Gene3D" id="1.10.238.10">
    <property type="entry name" value="EF-hand"/>
    <property type="match status" value="1"/>
</dbReference>
<keyword evidence="2" id="KW-0732">Signal</keyword>
<dbReference type="InterPro" id="IPR018247">
    <property type="entry name" value="EF_Hand_1_Ca_BS"/>
</dbReference>
<proteinExistence type="predicted"/>
<feature type="compositionally biased region" description="Basic and acidic residues" evidence="1">
    <location>
        <begin position="132"/>
        <end position="160"/>
    </location>
</feature>
<dbReference type="OrthoDB" id="271466at2"/>
<feature type="chain" id="PRO_5015604808" description="EF-hand domain-containing protein" evidence="2">
    <location>
        <begin position="22"/>
        <end position="338"/>
    </location>
</feature>
<feature type="signal peptide" evidence="2">
    <location>
        <begin position="1"/>
        <end position="21"/>
    </location>
</feature>
<accession>A0A2S8F0X5</accession>
<evidence type="ECO:0000256" key="2">
    <source>
        <dbReference type="SAM" id="SignalP"/>
    </source>
</evidence>
<evidence type="ECO:0000313" key="4">
    <source>
        <dbReference type="EMBL" id="PQO25574.1"/>
    </source>
</evidence>
<dbReference type="GO" id="GO:0005509">
    <property type="term" value="F:calcium ion binding"/>
    <property type="evidence" value="ECO:0007669"/>
    <property type="project" value="InterPro"/>
</dbReference>
<comment type="caution">
    <text evidence="4">The sequence shown here is derived from an EMBL/GenBank/DDBJ whole genome shotgun (WGS) entry which is preliminary data.</text>
</comment>
<protein>
    <recommendedName>
        <fullName evidence="3">EF-hand domain-containing protein</fullName>
    </recommendedName>
</protein>
<organism evidence="4 5">
    <name type="scientific">Blastopirellula marina</name>
    <dbReference type="NCBI Taxonomy" id="124"/>
    <lineage>
        <taxon>Bacteria</taxon>
        <taxon>Pseudomonadati</taxon>
        <taxon>Planctomycetota</taxon>
        <taxon>Planctomycetia</taxon>
        <taxon>Pirellulales</taxon>
        <taxon>Pirellulaceae</taxon>
        <taxon>Blastopirellula</taxon>
    </lineage>
</organism>
<feature type="domain" description="EF-hand" evidence="3">
    <location>
        <begin position="40"/>
        <end position="66"/>
    </location>
</feature>
<sequence>MRYRFVFALAMLAVTTAVTSAAEKEVPTVNDMTTALAMGFESLDEDKDGKIPLLDVIRAVRPLGFGAIKSAEAPGRGMRRRGDQGERTRVLSSESSEGANRGDGRAVQRPQEGSSEGAGQRRQSRQMGSRDGGNHRGEGEHSHDDHEHSHGDEGHDHGEGGRGGTGVVTSDDAVLLVTFDINRDRLIDLDEIKKALQIEVERQTKGRLTLDQDLDGLISKREFAAQFAAVDQSDVDEDGLDRRTRMMFGREDTDQDGTITKEEITQQIVRQTNARIKALGYCLLLAKVDADHDKKITSEELAKIAQPDVLELLDFSSEEAIPADAFYGTVRRQLSRRK</sequence>
<evidence type="ECO:0000256" key="1">
    <source>
        <dbReference type="SAM" id="MobiDB-lite"/>
    </source>
</evidence>
<dbReference type="Proteomes" id="UP000240009">
    <property type="component" value="Unassembled WGS sequence"/>
</dbReference>
<dbReference type="AlphaFoldDB" id="A0A2S8F0X5"/>
<reference evidence="4 5" key="1">
    <citation type="submission" date="2018-02" db="EMBL/GenBank/DDBJ databases">
        <title>Comparative genomes isolates from brazilian mangrove.</title>
        <authorList>
            <person name="Araujo J.E."/>
            <person name="Taketani R.G."/>
            <person name="Silva M.C.P."/>
            <person name="Loureco M.V."/>
            <person name="Andreote F.D."/>
        </authorList>
    </citation>
    <scope>NUCLEOTIDE SEQUENCE [LARGE SCALE GENOMIC DNA]</scope>
    <source>
        <strain evidence="4 5">HEX-2 MGV</strain>
    </source>
</reference>